<reference evidence="1 2" key="1">
    <citation type="submission" date="2023-08" db="EMBL/GenBank/DDBJ databases">
        <title>A Necator americanus chromosomal reference genome.</title>
        <authorList>
            <person name="Ilik V."/>
            <person name="Petrzelkova K.J."/>
            <person name="Pardy F."/>
            <person name="Fuh T."/>
            <person name="Niatou-Singa F.S."/>
            <person name="Gouil Q."/>
            <person name="Baker L."/>
            <person name="Ritchie M.E."/>
            <person name="Jex A.R."/>
            <person name="Gazzola D."/>
            <person name="Li H."/>
            <person name="Toshio Fujiwara R."/>
            <person name="Zhan B."/>
            <person name="Aroian R.V."/>
            <person name="Pafco B."/>
            <person name="Schwarz E.M."/>
        </authorList>
    </citation>
    <scope>NUCLEOTIDE SEQUENCE [LARGE SCALE GENOMIC DNA]</scope>
    <source>
        <strain evidence="1 2">Aroian</strain>
        <tissue evidence="1">Whole animal</tissue>
    </source>
</reference>
<proteinExistence type="predicted"/>
<gene>
    <name evidence="1" type="primary">Necator_chrIV.g13665</name>
    <name evidence="1" type="ORF">RB195_000373</name>
</gene>
<keyword evidence="2" id="KW-1185">Reference proteome</keyword>
<evidence type="ECO:0000313" key="1">
    <source>
        <dbReference type="EMBL" id="KAK6747100.1"/>
    </source>
</evidence>
<evidence type="ECO:0000313" key="2">
    <source>
        <dbReference type="Proteomes" id="UP001303046"/>
    </source>
</evidence>
<organism evidence="1 2">
    <name type="scientific">Necator americanus</name>
    <name type="common">Human hookworm</name>
    <dbReference type="NCBI Taxonomy" id="51031"/>
    <lineage>
        <taxon>Eukaryota</taxon>
        <taxon>Metazoa</taxon>
        <taxon>Ecdysozoa</taxon>
        <taxon>Nematoda</taxon>
        <taxon>Chromadorea</taxon>
        <taxon>Rhabditida</taxon>
        <taxon>Rhabditina</taxon>
        <taxon>Rhabditomorpha</taxon>
        <taxon>Strongyloidea</taxon>
        <taxon>Ancylostomatidae</taxon>
        <taxon>Bunostominae</taxon>
        <taxon>Necator</taxon>
    </lineage>
</organism>
<accession>A0ABR1DA39</accession>
<name>A0ABR1DA39_NECAM</name>
<dbReference type="Proteomes" id="UP001303046">
    <property type="component" value="Unassembled WGS sequence"/>
</dbReference>
<dbReference type="EMBL" id="JAVFWL010000004">
    <property type="protein sequence ID" value="KAK6747100.1"/>
    <property type="molecule type" value="Genomic_DNA"/>
</dbReference>
<sequence>MTIVLVFLDWSFSWMGRTCGRQETSSIRSRYLGDGNPEEVFQVFEFVNCCCILFLVAFVQNSLRNVLPLAVTSTE</sequence>
<comment type="caution">
    <text evidence="1">The sequence shown here is derived from an EMBL/GenBank/DDBJ whole genome shotgun (WGS) entry which is preliminary data.</text>
</comment>
<protein>
    <submittedName>
        <fullName evidence="1">Uncharacterized protein</fullName>
    </submittedName>
</protein>